<comment type="caution">
    <text evidence="1">The sequence shown here is derived from an EMBL/GenBank/DDBJ whole genome shotgun (WGS) entry which is preliminary data.</text>
</comment>
<name>A0AAV9MY78_9EURO</name>
<dbReference type="GeneID" id="89975595"/>
<dbReference type="RefSeq" id="XP_064702251.1">
    <property type="nucleotide sequence ID" value="XM_064850982.1"/>
</dbReference>
<accession>A0AAV9MY78</accession>
<protein>
    <recommendedName>
        <fullName evidence="3">Transcription factor domain-containing protein</fullName>
    </recommendedName>
</protein>
<dbReference type="EMBL" id="JAVRRD010000029">
    <property type="protein sequence ID" value="KAK5046668.1"/>
    <property type="molecule type" value="Genomic_DNA"/>
</dbReference>
<dbReference type="AlphaFoldDB" id="A0AAV9MY78"/>
<dbReference type="Proteomes" id="UP001358417">
    <property type="component" value="Unassembled WGS sequence"/>
</dbReference>
<sequence>MGDTDYSEIFTPSQTAGARKPRSEAATMFYRVCKDIFHGYDLPEDVPSRFEVIYNASELLTSISRLSQLHEDSASPLVRVQTAGTSTLDLFIELFHLLYAPYRVVLSRSQDLRFAKACYSLASHTIFALLDMSLNVRQFQFQVTPDIAEEIAVHILFLMWCLDLGIKDPISEAINDDPVRISETRRYLTCLFQVWVRWTSAENHERPTNSHQELLDEIIQLKSGNGPTRVRKKEIDITESNPRFGPSDDIRYHGSIQASKSMAAQMLYSLLDYVVPPAIRKFSEPSSLHFGSLSSSIIHVMHIRNGLCQREILSDIYRQAFGDQLTHFVLAGCCVRDSLPTLYTGDDLIPIWWFPIFSALARGSVDG</sequence>
<evidence type="ECO:0000313" key="1">
    <source>
        <dbReference type="EMBL" id="KAK5046668.1"/>
    </source>
</evidence>
<reference evidence="1 2" key="1">
    <citation type="submission" date="2023-08" db="EMBL/GenBank/DDBJ databases">
        <title>Black Yeasts Isolated from many extreme environments.</title>
        <authorList>
            <person name="Coleine C."/>
            <person name="Stajich J.E."/>
            <person name="Selbmann L."/>
        </authorList>
    </citation>
    <scope>NUCLEOTIDE SEQUENCE [LARGE SCALE GENOMIC DNA]</scope>
    <source>
        <strain evidence="1 2">CCFEE 5792</strain>
    </source>
</reference>
<evidence type="ECO:0000313" key="2">
    <source>
        <dbReference type="Proteomes" id="UP001358417"/>
    </source>
</evidence>
<proteinExistence type="predicted"/>
<evidence type="ECO:0008006" key="3">
    <source>
        <dbReference type="Google" id="ProtNLM"/>
    </source>
</evidence>
<keyword evidence="2" id="KW-1185">Reference proteome</keyword>
<organism evidence="1 2">
    <name type="scientific">Exophiala bonariae</name>
    <dbReference type="NCBI Taxonomy" id="1690606"/>
    <lineage>
        <taxon>Eukaryota</taxon>
        <taxon>Fungi</taxon>
        <taxon>Dikarya</taxon>
        <taxon>Ascomycota</taxon>
        <taxon>Pezizomycotina</taxon>
        <taxon>Eurotiomycetes</taxon>
        <taxon>Chaetothyriomycetidae</taxon>
        <taxon>Chaetothyriales</taxon>
        <taxon>Herpotrichiellaceae</taxon>
        <taxon>Exophiala</taxon>
    </lineage>
</organism>
<gene>
    <name evidence="1" type="ORF">LTR84_007429</name>
</gene>